<keyword evidence="3" id="KW-1185">Reference proteome</keyword>
<dbReference type="GO" id="GO:0016787">
    <property type="term" value="F:hydrolase activity"/>
    <property type="evidence" value="ECO:0007669"/>
    <property type="project" value="UniProtKB-KW"/>
</dbReference>
<dbReference type="EMBL" id="JABBFX010000001">
    <property type="protein sequence ID" value="NML44305.1"/>
    <property type="molecule type" value="Genomic_DNA"/>
</dbReference>
<name>A0A848H0G9_9BURK</name>
<dbReference type="InterPro" id="IPR006680">
    <property type="entry name" value="Amidohydro-rel"/>
</dbReference>
<sequence>MPAPTVFHGIGGRGGLDIVDAQLHLAPQPDLGGIATAMDALGIRSVLFDELWGRNEQDHGTPCIEFGDGAYRPLSPLAQAAALQDPQRFAWLQRVTRRDPGLASLIPQLGAAPGCKALRVVIFDRDECGLFRSGAYDALLSQAQEAGLALCLLARDAGALLESAAARFPRLRFVVDHCGWVRKEAHWREVLALARHDNVWLKWSHFHRAFGDGEVHAQGVQGAFEQALGAFGARRVLWAGDVTHEETSATWAELLAFVLRNPALNDADREWVLGGAAREVFRWAKA</sequence>
<dbReference type="Proteomes" id="UP000541185">
    <property type="component" value="Unassembled WGS sequence"/>
</dbReference>
<evidence type="ECO:0000313" key="2">
    <source>
        <dbReference type="EMBL" id="NML44305.1"/>
    </source>
</evidence>
<evidence type="ECO:0000259" key="1">
    <source>
        <dbReference type="Pfam" id="PF04909"/>
    </source>
</evidence>
<evidence type="ECO:0000313" key="3">
    <source>
        <dbReference type="Proteomes" id="UP000541185"/>
    </source>
</evidence>
<dbReference type="RefSeq" id="WP_169418447.1">
    <property type="nucleotide sequence ID" value="NZ_JABBFX010000001.1"/>
</dbReference>
<dbReference type="Pfam" id="PF04909">
    <property type="entry name" value="Amidohydro_2"/>
    <property type="match status" value="1"/>
</dbReference>
<dbReference type="InterPro" id="IPR032466">
    <property type="entry name" value="Metal_Hydrolase"/>
</dbReference>
<dbReference type="Gene3D" id="3.20.20.140">
    <property type="entry name" value="Metal-dependent hydrolases"/>
    <property type="match status" value="1"/>
</dbReference>
<comment type="caution">
    <text evidence="2">The sequence shown here is derived from an EMBL/GenBank/DDBJ whole genome shotgun (WGS) entry which is preliminary data.</text>
</comment>
<gene>
    <name evidence="2" type="ORF">HHL11_11125</name>
</gene>
<dbReference type="SUPFAM" id="SSF51556">
    <property type="entry name" value="Metallo-dependent hydrolases"/>
    <property type="match status" value="1"/>
</dbReference>
<accession>A0A848H0G9</accession>
<protein>
    <submittedName>
        <fullName evidence="2">Amidohydrolase family protein</fullName>
    </submittedName>
</protein>
<proteinExistence type="predicted"/>
<dbReference type="AlphaFoldDB" id="A0A848H0G9"/>
<organism evidence="2 3">
    <name type="scientific">Ramlibacter agri</name>
    <dbReference type="NCBI Taxonomy" id="2728837"/>
    <lineage>
        <taxon>Bacteria</taxon>
        <taxon>Pseudomonadati</taxon>
        <taxon>Pseudomonadota</taxon>
        <taxon>Betaproteobacteria</taxon>
        <taxon>Burkholderiales</taxon>
        <taxon>Comamonadaceae</taxon>
        <taxon>Ramlibacter</taxon>
    </lineage>
</organism>
<reference evidence="2 3" key="1">
    <citation type="submission" date="2020-04" db="EMBL/GenBank/DDBJ databases">
        <title>Ramlibacter sp. G-1-2-2 isolated from soil.</title>
        <authorList>
            <person name="Dahal R.H."/>
        </authorList>
    </citation>
    <scope>NUCLEOTIDE SEQUENCE [LARGE SCALE GENOMIC DNA]</scope>
    <source>
        <strain evidence="2 3">G-1-2-2</strain>
    </source>
</reference>
<keyword evidence="2" id="KW-0378">Hydrolase</keyword>
<feature type="domain" description="Amidohydrolase-related" evidence="1">
    <location>
        <begin position="158"/>
        <end position="282"/>
    </location>
</feature>